<keyword evidence="2" id="KW-1133">Transmembrane helix</keyword>
<keyword evidence="2" id="KW-0812">Transmembrane</keyword>
<evidence type="ECO:0000313" key="4">
    <source>
        <dbReference type="EMBL" id="VAW99231.1"/>
    </source>
</evidence>
<dbReference type="PANTHER" id="PTHR42755:SF1">
    <property type="entry name" value="3-DEOXY-D-MANNO-OCTULOSONIC ACID TRANSFERASE, MITOCHONDRIAL-RELATED"/>
    <property type="match status" value="1"/>
</dbReference>
<dbReference type="Gene3D" id="3.40.50.2000">
    <property type="entry name" value="Glycogen Phosphorylase B"/>
    <property type="match status" value="1"/>
</dbReference>
<evidence type="ECO:0000259" key="3">
    <source>
        <dbReference type="Pfam" id="PF04413"/>
    </source>
</evidence>
<dbReference type="Pfam" id="PF04413">
    <property type="entry name" value="Glycos_transf_N"/>
    <property type="match status" value="1"/>
</dbReference>
<dbReference type="EMBL" id="UOFT01000076">
    <property type="protein sequence ID" value="VAW99231.1"/>
    <property type="molecule type" value="Genomic_DNA"/>
</dbReference>
<dbReference type="InterPro" id="IPR038107">
    <property type="entry name" value="Glycos_transf_N_sf"/>
</dbReference>
<feature type="domain" description="3-deoxy-D-manno-octulosonic-acid transferase N-terminal" evidence="3">
    <location>
        <begin position="35"/>
        <end position="206"/>
    </location>
</feature>
<feature type="transmembrane region" description="Helical" evidence="2">
    <location>
        <begin position="6"/>
        <end position="24"/>
    </location>
</feature>
<dbReference type="GO" id="GO:0005886">
    <property type="term" value="C:plasma membrane"/>
    <property type="evidence" value="ECO:0007669"/>
    <property type="project" value="TreeGrafter"/>
</dbReference>
<keyword evidence="4" id="KW-0328">Glycosyltransferase</keyword>
<dbReference type="GO" id="GO:0043842">
    <property type="term" value="F:Kdo transferase activity"/>
    <property type="evidence" value="ECO:0007669"/>
    <property type="project" value="UniProtKB-EC"/>
</dbReference>
<reference evidence="4" key="1">
    <citation type="submission" date="2018-06" db="EMBL/GenBank/DDBJ databases">
        <authorList>
            <person name="Zhirakovskaya E."/>
        </authorList>
    </citation>
    <scope>NUCLEOTIDE SEQUENCE</scope>
</reference>
<evidence type="ECO:0000256" key="2">
    <source>
        <dbReference type="SAM" id="Phobius"/>
    </source>
</evidence>
<dbReference type="PANTHER" id="PTHR42755">
    <property type="entry name" value="3-DEOXY-MANNO-OCTULOSONATE CYTIDYLYLTRANSFERASE"/>
    <property type="match status" value="1"/>
</dbReference>
<keyword evidence="2" id="KW-0472">Membrane</keyword>
<dbReference type="InterPro" id="IPR039901">
    <property type="entry name" value="Kdotransferase"/>
</dbReference>
<dbReference type="EC" id="2.4.99.12" evidence="4"/>
<dbReference type="Gene3D" id="3.40.50.11720">
    <property type="entry name" value="3-Deoxy-D-manno-octulosonic-acid transferase, N-terminal domain"/>
    <property type="match status" value="1"/>
</dbReference>
<dbReference type="GO" id="GO:0009245">
    <property type="term" value="P:lipid A biosynthetic process"/>
    <property type="evidence" value="ECO:0007669"/>
    <property type="project" value="TreeGrafter"/>
</dbReference>
<keyword evidence="1 4" id="KW-0808">Transferase</keyword>
<evidence type="ECO:0000256" key="1">
    <source>
        <dbReference type="ARBA" id="ARBA00022679"/>
    </source>
</evidence>
<accession>A0A3B1A581</accession>
<proteinExistence type="predicted"/>
<name>A0A3B1A581_9ZZZZ</name>
<gene>
    <name evidence="4" type="ORF">MNBD_GAMMA23-1495</name>
</gene>
<dbReference type="SUPFAM" id="SSF53756">
    <property type="entry name" value="UDP-Glycosyltransferase/glycogen phosphorylase"/>
    <property type="match status" value="1"/>
</dbReference>
<dbReference type="InterPro" id="IPR007507">
    <property type="entry name" value="Glycos_transf_N"/>
</dbReference>
<sequence length="414" mass="47106">MNIYKILLGALSIPIVFYIALQSFRNKDYPFFLQRLAIRFTRIKEPKNKSIWIHAASVGEVNAATPLIHKLAVHNNIILTTNTPSSAIRVANTLSEQVIHCYCPIDWQWAVRKFISKFKPHCLLIIETELWPNLFTVASALKLPVTIINGRISTRTLHASAWMKKRYWDCLQTCHFVLTRSKEDSQRFIALGASASKVKTVGNIKFYPQHNVNDLTAFKTHQPYVLAASTRDDEEALIVAAWIQSEHGEQLLIIVPRHPKRIEDIINQLKPYNLKIAIRSRNDTITVETDVYIADTFGELMTFIKGATFVIMGGSFVDKGGQNILEVAHAGKTVVFGPFMDNFKEEALLFVEQQAGIQVGNNKLLSETINKLLNQPEINQQYQNNASQLMAQQQTVLDTYLLELQQLYPDINWI</sequence>
<dbReference type="AlphaFoldDB" id="A0A3B1A581"/>
<organism evidence="4">
    <name type="scientific">hydrothermal vent metagenome</name>
    <dbReference type="NCBI Taxonomy" id="652676"/>
    <lineage>
        <taxon>unclassified sequences</taxon>
        <taxon>metagenomes</taxon>
        <taxon>ecological metagenomes</taxon>
    </lineage>
</organism>
<protein>
    <submittedName>
        <fullName evidence="4">3-deoxy-D-manno-octulosonic acid transferase</fullName>
        <ecNumber evidence="4">2.4.99.12</ecNumber>
    </submittedName>
</protein>